<feature type="signal peptide" evidence="1">
    <location>
        <begin position="1"/>
        <end position="22"/>
    </location>
</feature>
<dbReference type="PANTHER" id="PTHR23263:SF124">
    <property type="entry name" value="SMALL PROLINE-RICH PROTEIN 3"/>
    <property type="match status" value="1"/>
</dbReference>
<reference evidence="2 3" key="1">
    <citation type="journal article" date="2011" name="Science">
        <title>The ecoresponsive genome of Daphnia pulex.</title>
        <authorList>
            <person name="Colbourne J.K."/>
            <person name="Pfrender M.E."/>
            <person name="Gilbert D."/>
            <person name="Thomas W.K."/>
            <person name="Tucker A."/>
            <person name="Oakley T.H."/>
            <person name="Tokishita S."/>
            <person name="Aerts A."/>
            <person name="Arnold G.J."/>
            <person name="Basu M.K."/>
            <person name="Bauer D.J."/>
            <person name="Caceres C.E."/>
            <person name="Carmel L."/>
            <person name="Casola C."/>
            <person name="Choi J.H."/>
            <person name="Detter J.C."/>
            <person name="Dong Q."/>
            <person name="Dusheyko S."/>
            <person name="Eads B.D."/>
            <person name="Frohlich T."/>
            <person name="Geiler-Samerotte K.A."/>
            <person name="Gerlach D."/>
            <person name="Hatcher P."/>
            <person name="Jogdeo S."/>
            <person name="Krijgsveld J."/>
            <person name="Kriventseva E.V."/>
            <person name="Kultz D."/>
            <person name="Laforsch C."/>
            <person name="Lindquist E."/>
            <person name="Lopez J."/>
            <person name="Manak J.R."/>
            <person name="Muller J."/>
            <person name="Pangilinan J."/>
            <person name="Patwardhan R.P."/>
            <person name="Pitluck S."/>
            <person name="Pritham E.J."/>
            <person name="Rechtsteiner A."/>
            <person name="Rho M."/>
            <person name="Rogozin I.B."/>
            <person name="Sakarya O."/>
            <person name="Salamov A."/>
            <person name="Schaack S."/>
            <person name="Shapiro H."/>
            <person name="Shiga Y."/>
            <person name="Skalitzky C."/>
            <person name="Smith Z."/>
            <person name="Souvorov A."/>
            <person name="Sung W."/>
            <person name="Tang Z."/>
            <person name="Tsuchiya D."/>
            <person name="Tu H."/>
            <person name="Vos H."/>
            <person name="Wang M."/>
            <person name="Wolf Y.I."/>
            <person name="Yamagata H."/>
            <person name="Yamada T."/>
            <person name="Ye Y."/>
            <person name="Shaw J.R."/>
            <person name="Andrews J."/>
            <person name="Crease T.J."/>
            <person name="Tang H."/>
            <person name="Lucas S.M."/>
            <person name="Robertson H.M."/>
            <person name="Bork P."/>
            <person name="Koonin E.V."/>
            <person name="Zdobnov E.M."/>
            <person name="Grigoriev I.V."/>
            <person name="Lynch M."/>
            <person name="Boore J.L."/>
        </authorList>
    </citation>
    <scope>NUCLEOTIDE SEQUENCE [LARGE SCALE GENOMIC DNA]</scope>
</reference>
<dbReference type="PANTHER" id="PTHR23263">
    <property type="entry name" value="SMALL PROLINE-RICH PROTEIN"/>
    <property type="match status" value="1"/>
</dbReference>
<dbReference type="InParanoid" id="E9G5X0"/>
<dbReference type="EMBL" id="GL732533">
    <property type="protein sequence ID" value="EFX85099.1"/>
    <property type="molecule type" value="Genomic_DNA"/>
</dbReference>
<accession>E9G5X0</accession>
<protein>
    <submittedName>
        <fullName evidence="2">Uncharacterized protein</fullName>
    </submittedName>
</protein>
<evidence type="ECO:0000313" key="3">
    <source>
        <dbReference type="Proteomes" id="UP000000305"/>
    </source>
</evidence>
<sequence>MVNYGVVLLLGVVSLMAGSTTGVQMSPWYGANQTATPPPYYTTTTYATISSCTEVFKSEAAKYCTEAALSCYVELKHYTDAPVYYTTAYATPSHNTAAPKYYTEEAAYYTTTYAPCNSPDCHHYLCCSDLCIEILKYFTGFVERLLKYKIDR</sequence>
<keyword evidence="1" id="KW-0732">Signal</keyword>
<evidence type="ECO:0000256" key="1">
    <source>
        <dbReference type="SAM" id="SignalP"/>
    </source>
</evidence>
<feature type="chain" id="PRO_5003240658" evidence="1">
    <location>
        <begin position="23"/>
        <end position="152"/>
    </location>
</feature>
<dbReference type="PhylomeDB" id="E9G5X0"/>
<dbReference type="KEGG" id="dpx:DAPPUDRAFT_314375"/>
<keyword evidence="3" id="KW-1185">Reference proteome</keyword>
<evidence type="ECO:0000313" key="2">
    <source>
        <dbReference type="EMBL" id="EFX85099.1"/>
    </source>
</evidence>
<dbReference type="HOGENOM" id="CLU_1724145_0_0_1"/>
<dbReference type="AlphaFoldDB" id="E9G5X0"/>
<gene>
    <name evidence="2" type="ORF">DAPPUDRAFT_314375</name>
</gene>
<dbReference type="Proteomes" id="UP000000305">
    <property type="component" value="Unassembled WGS sequence"/>
</dbReference>
<proteinExistence type="predicted"/>
<name>E9G5X0_DAPPU</name>
<organism evidence="2 3">
    <name type="scientific">Daphnia pulex</name>
    <name type="common">Water flea</name>
    <dbReference type="NCBI Taxonomy" id="6669"/>
    <lineage>
        <taxon>Eukaryota</taxon>
        <taxon>Metazoa</taxon>
        <taxon>Ecdysozoa</taxon>
        <taxon>Arthropoda</taxon>
        <taxon>Crustacea</taxon>
        <taxon>Branchiopoda</taxon>
        <taxon>Diplostraca</taxon>
        <taxon>Cladocera</taxon>
        <taxon>Anomopoda</taxon>
        <taxon>Daphniidae</taxon>
        <taxon>Daphnia</taxon>
    </lineage>
</organism>